<evidence type="ECO:0008006" key="2">
    <source>
        <dbReference type="Google" id="ProtNLM"/>
    </source>
</evidence>
<gene>
    <name evidence="1" type="ORF">LCGC14_0273370</name>
</gene>
<protein>
    <recommendedName>
        <fullName evidence="2">Phage major capsid protein</fullName>
    </recommendedName>
</protein>
<proteinExistence type="predicted"/>
<dbReference type="Pfam" id="PF17236">
    <property type="entry name" value="SU10_MCP"/>
    <property type="match status" value="1"/>
</dbReference>
<name>A0A0F9TY24_9ZZZZ</name>
<dbReference type="InterPro" id="IPR035198">
    <property type="entry name" value="SU10_MCP"/>
</dbReference>
<evidence type="ECO:0000313" key="1">
    <source>
        <dbReference type="EMBL" id="KKN85925.1"/>
    </source>
</evidence>
<dbReference type="EMBL" id="LAZR01000153">
    <property type="protein sequence ID" value="KKN85925.1"/>
    <property type="molecule type" value="Genomic_DNA"/>
</dbReference>
<organism evidence="1">
    <name type="scientific">marine sediment metagenome</name>
    <dbReference type="NCBI Taxonomy" id="412755"/>
    <lineage>
        <taxon>unclassified sequences</taxon>
        <taxon>metagenomes</taxon>
        <taxon>ecological metagenomes</taxon>
    </lineage>
</organism>
<dbReference type="AlphaFoldDB" id="A0A0F9TY24"/>
<reference evidence="1" key="1">
    <citation type="journal article" date="2015" name="Nature">
        <title>Complex archaea that bridge the gap between prokaryotes and eukaryotes.</title>
        <authorList>
            <person name="Spang A."/>
            <person name="Saw J.H."/>
            <person name="Jorgensen S.L."/>
            <person name="Zaremba-Niedzwiedzka K."/>
            <person name="Martijn J."/>
            <person name="Lind A.E."/>
            <person name="van Eijk R."/>
            <person name="Schleper C."/>
            <person name="Guy L."/>
            <person name="Ettema T.J."/>
        </authorList>
    </citation>
    <scope>NUCLEOTIDE SEQUENCE</scope>
</reference>
<accession>A0A0F9TY24</accession>
<comment type="caution">
    <text evidence="1">The sequence shown here is derived from an EMBL/GenBank/DDBJ whole genome shotgun (WGS) entry which is preliminary data.</text>
</comment>
<sequence length="391" mass="42645">MAVGQKVTYQDVQEIMEMIAPGVAFQVQDESQFLQAIGFPGRMGNTFDVDHNHMEKRLNANSATVVGAQAGGDTTIELVAGQGNNFRIGQILQADGSRELMRVVGPIVANEVEVARAHNTTPATAIADGETITRVAWPQVEKDQGGNPEANIRQQRDNFTQIFRGEICVSTSRKKVKNKGEIMDEVREQLTTLQRDKLRDLARASLVGKRSGTPRGDDTTPREMDGLIQLILDGATAPQGDPVIVNAALAPLDISLLDDLLGQCWERGGRPDALLMNTFQLERLAQTIEGRRRYTSTESKAGGRVNEFVSKHGGNIRVLPADIFVPNDIVLALDTRKLQIVKLGTGNQLFEVFEQGKRGTADEIVFEMEVTLEAKNAVDGGHGLLQGLARV</sequence>